<dbReference type="PhylomeDB" id="A7IMR2"/>
<dbReference type="eggNOG" id="COG0726">
    <property type="taxonomic scope" value="Bacteria"/>
</dbReference>
<dbReference type="PROSITE" id="PS51677">
    <property type="entry name" value="NODB"/>
    <property type="match status" value="1"/>
</dbReference>
<evidence type="ECO:0000256" key="1">
    <source>
        <dbReference type="ARBA" id="ARBA00003236"/>
    </source>
</evidence>
<dbReference type="GO" id="GO:0016020">
    <property type="term" value="C:membrane"/>
    <property type="evidence" value="ECO:0007669"/>
    <property type="project" value="TreeGrafter"/>
</dbReference>
<evidence type="ECO:0000313" key="9">
    <source>
        <dbReference type="EMBL" id="ABS69305.1"/>
    </source>
</evidence>
<dbReference type="InterPro" id="IPR011330">
    <property type="entry name" value="Glyco_hydro/deAcase_b/a-brl"/>
</dbReference>
<gene>
    <name evidence="9" type="ordered locus">Xaut_4083</name>
</gene>
<dbReference type="KEGG" id="xau:Xaut_4083"/>
<dbReference type="Pfam" id="PF01522">
    <property type="entry name" value="Polysacc_deac_1"/>
    <property type="match status" value="1"/>
</dbReference>
<dbReference type="GO" id="GO:0016810">
    <property type="term" value="F:hydrolase activity, acting on carbon-nitrogen (but not peptide) bonds"/>
    <property type="evidence" value="ECO:0007669"/>
    <property type="project" value="InterPro"/>
</dbReference>
<dbReference type="GO" id="GO:0005975">
    <property type="term" value="P:carbohydrate metabolic process"/>
    <property type="evidence" value="ECO:0007669"/>
    <property type="project" value="InterPro"/>
</dbReference>
<proteinExistence type="inferred from homology"/>
<dbReference type="Gene3D" id="3.20.20.370">
    <property type="entry name" value="Glycoside hydrolase/deacetylase"/>
    <property type="match status" value="1"/>
</dbReference>
<keyword evidence="7" id="KW-0732">Signal</keyword>
<evidence type="ECO:0000256" key="7">
    <source>
        <dbReference type="SAM" id="SignalP"/>
    </source>
</evidence>
<accession>A7IMR2</accession>
<evidence type="ECO:0000259" key="8">
    <source>
        <dbReference type="PROSITE" id="PS51677"/>
    </source>
</evidence>
<dbReference type="InterPro" id="IPR002509">
    <property type="entry name" value="NODB_dom"/>
</dbReference>
<evidence type="ECO:0000256" key="5">
    <source>
        <dbReference type="ARBA" id="ARBA00022801"/>
    </source>
</evidence>
<keyword evidence="10" id="KW-1185">Reference proteome</keyword>
<sequence>MATNAGEIGGMVSFIRRVAVLLGLLLPLSVTGAHAADPCPGRADALGTARVLELDPKGVRVGTKSFPATLPLAPKEVVLTFDDGPWPRTTAAVLDALKAECVHATFFLIGENAKARPELVRRALAEGHTIAHHTLTHPTATLAKIPFEAAVKEIERGIAADEKAAYGASGPAPRVPFFRFPGFASTPELLTYLDGKGIAVFGADFWASDWNVMTPEAELDLVLKRLDAAGGGIVLFHDTKSYTAAMIPGFLRALAERGYKVVHVVPKAPG</sequence>
<evidence type="ECO:0000256" key="2">
    <source>
        <dbReference type="ARBA" id="ARBA00010973"/>
    </source>
</evidence>
<dbReference type="SUPFAM" id="SSF88713">
    <property type="entry name" value="Glycoside hydrolase/deacetylase"/>
    <property type="match status" value="1"/>
</dbReference>
<name>A7IMR2_XANP2</name>
<protein>
    <recommendedName>
        <fullName evidence="3">Chitooligosaccharide deacetylase</fullName>
    </recommendedName>
    <alternativeName>
        <fullName evidence="6">Nodulation protein B</fullName>
    </alternativeName>
</protein>
<dbReference type="PANTHER" id="PTHR10587:SF133">
    <property type="entry name" value="CHITIN DEACETYLASE 1-RELATED"/>
    <property type="match status" value="1"/>
</dbReference>
<keyword evidence="5" id="KW-0378">Hydrolase</keyword>
<dbReference type="PANTHER" id="PTHR10587">
    <property type="entry name" value="GLYCOSYL TRANSFERASE-RELATED"/>
    <property type="match status" value="1"/>
</dbReference>
<evidence type="ECO:0000256" key="4">
    <source>
        <dbReference type="ARBA" id="ARBA00022723"/>
    </source>
</evidence>
<dbReference type="STRING" id="78245.Xaut_4083"/>
<dbReference type="EMBL" id="CP000781">
    <property type="protein sequence ID" value="ABS69305.1"/>
    <property type="molecule type" value="Genomic_DNA"/>
</dbReference>
<dbReference type="GO" id="GO:0046872">
    <property type="term" value="F:metal ion binding"/>
    <property type="evidence" value="ECO:0007669"/>
    <property type="project" value="UniProtKB-KW"/>
</dbReference>
<evidence type="ECO:0000256" key="6">
    <source>
        <dbReference type="ARBA" id="ARBA00032976"/>
    </source>
</evidence>
<dbReference type="AlphaFoldDB" id="A7IMR2"/>
<comment type="similarity">
    <text evidence="2">Belongs to the polysaccharide deacetylase family.</text>
</comment>
<feature type="signal peptide" evidence="7">
    <location>
        <begin position="1"/>
        <end position="35"/>
    </location>
</feature>
<evidence type="ECO:0000256" key="3">
    <source>
        <dbReference type="ARBA" id="ARBA00020071"/>
    </source>
</evidence>
<dbReference type="HOGENOM" id="CLU_021264_8_0_5"/>
<dbReference type="CDD" id="cd10917">
    <property type="entry name" value="CE4_NodB_like_6s_7s"/>
    <property type="match status" value="1"/>
</dbReference>
<feature type="chain" id="PRO_5002707999" description="Chitooligosaccharide deacetylase" evidence="7">
    <location>
        <begin position="36"/>
        <end position="270"/>
    </location>
</feature>
<dbReference type="InterPro" id="IPR050248">
    <property type="entry name" value="Polysacc_deacetylase_ArnD"/>
</dbReference>
<evidence type="ECO:0000313" key="10">
    <source>
        <dbReference type="Proteomes" id="UP000002417"/>
    </source>
</evidence>
<dbReference type="Proteomes" id="UP000002417">
    <property type="component" value="Chromosome"/>
</dbReference>
<organism evidence="9 10">
    <name type="scientific">Xanthobacter autotrophicus (strain ATCC BAA-1158 / Py2)</name>
    <dbReference type="NCBI Taxonomy" id="78245"/>
    <lineage>
        <taxon>Bacteria</taxon>
        <taxon>Pseudomonadati</taxon>
        <taxon>Pseudomonadota</taxon>
        <taxon>Alphaproteobacteria</taxon>
        <taxon>Hyphomicrobiales</taxon>
        <taxon>Xanthobacteraceae</taxon>
        <taxon>Xanthobacter</taxon>
    </lineage>
</organism>
<comment type="function">
    <text evidence="1">Is involved in generating a small heat-stable compound (Nod), an acylated oligomer of N-acetylglucosamine, that stimulates mitosis in various plant protoplasts.</text>
</comment>
<reference evidence="9 10" key="1">
    <citation type="submission" date="2007-07" db="EMBL/GenBank/DDBJ databases">
        <title>Complete sequence of chromosome of Xanthobacter autotrophicus Py2.</title>
        <authorList>
            <consortium name="US DOE Joint Genome Institute"/>
            <person name="Copeland A."/>
            <person name="Lucas S."/>
            <person name="Lapidus A."/>
            <person name="Barry K."/>
            <person name="Glavina del Rio T."/>
            <person name="Hammon N."/>
            <person name="Israni S."/>
            <person name="Dalin E."/>
            <person name="Tice H."/>
            <person name="Pitluck S."/>
            <person name="Sims D."/>
            <person name="Brettin T."/>
            <person name="Bruce D."/>
            <person name="Detter J.C."/>
            <person name="Han C."/>
            <person name="Tapia R."/>
            <person name="Brainard J."/>
            <person name="Schmutz J."/>
            <person name="Larimer F."/>
            <person name="Land M."/>
            <person name="Hauser L."/>
            <person name="Kyrpides N."/>
            <person name="Kim E."/>
            <person name="Ensigns S.A."/>
            <person name="Richardson P."/>
        </authorList>
    </citation>
    <scope>NUCLEOTIDE SEQUENCE [LARGE SCALE GENOMIC DNA]</scope>
    <source>
        <strain evidence="10">ATCC BAA-1158 / Py2</strain>
    </source>
</reference>
<feature type="domain" description="NodB homology" evidence="8">
    <location>
        <begin position="75"/>
        <end position="262"/>
    </location>
</feature>
<keyword evidence="4" id="KW-0479">Metal-binding</keyword>